<reference evidence="3" key="1">
    <citation type="submission" date="2025-08" db="UniProtKB">
        <authorList>
            <consortium name="RefSeq"/>
        </authorList>
    </citation>
    <scope>IDENTIFICATION</scope>
</reference>
<dbReference type="InParanoid" id="A0A6P6EZC4"/>
<dbReference type="GeneID" id="111818318"/>
<dbReference type="InterPro" id="IPR023797">
    <property type="entry name" value="RNA3'_phos_cyclase_dom"/>
</dbReference>
<dbReference type="RefSeq" id="XP_023577705.1">
    <property type="nucleotide sequence ID" value="XM_023721937.1"/>
</dbReference>
<dbReference type="InterPro" id="IPR013792">
    <property type="entry name" value="RNA3'P_cycl/enolpyr_Trfase_a/b"/>
</dbReference>
<dbReference type="OrthoDB" id="1911237at2759"/>
<proteinExistence type="predicted"/>
<evidence type="ECO:0000313" key="2">
    <source>
        <dbReference type="Proteomes" id="UP000515203"/>
    </source>
</evidence>
<dbReference type="InterPro" id="IPR037136">
    <property type="entry name" value="RNA3'_phos_cyclase_dom_sf"/>
</dbReference>
<gene>
    <name evidence="3" type="primary">LOC111818318</name>
</gene>
<dbReference type="GO" id="GO:0005730">
    <property type="term" value="C:nucleolus"/>
    <property type="evidence" value="ECO:0007669"/>
    <property type="project" value="TreeGrafter"/>
</dbReference>
<dbReference type="PANTHER" id="PTHR11096:SF1">
    <property type="entry name" value="RNA 3'-TERMINAL PHOSPHATE CYCLASE-LIKE PROTEIN"/>
    <property type="match status" value="1"/>
</dbReference>
<evidence type="ECO:0000259" key="1">
    <source>
        <dbReference type="Pfam" id="PF01137"/>
    </source>
</evidence>
<dbReference type="Gene3D" id="3.65.10.20">
    <property type="entry name" value="RNA 3'-terminal phosphate cyclase domain"/>
    <property type="match status" value="1"/>
</dbReference>
<name>A0A6P6EZC4_OCTDE</name>
<dbReference type="InterPro" id="IPR000228">
    <property type="entry name" value="RNA3'_term_phos_cyc"/>
</dbReference>
<protein>
    <submittedName>
        <fullName evidence="3">RNA 3'-terminal phosphate cyclase-like protein</fullName>
    </submittedName>
</protein>
<dbReference type="GO" id="GO:0004521">
    <property type="term" value="F:RNA endonuclease activity"/>
    <property type="evidence" value="ECO:0007669"/>
    <property type="project" value="TreeGrafter"/>
</dbReference>
<accession>A0A6P6EZC4</accession>
<dbReference type="PANTHER" id="PTHR11096">
    <property type="entry name" value="RNA 3' TERMINAL PHOSPHATE CYCLASE"/>
    <property type="match status" value="1"/>
</dbReference>
<dbReference type="Proteomes" id="UP000515203">
    <property type="component" value="Unplaced"/>
</dbReference>
<dbReference type="GO" id="GO:0000479">
    <property type="term" value="P:endonucleolytic cleavage of tricistronic rRNA transcript (SSU-rRNA, 5.8S rRNA, LSU-rRNA)"/>
    <property type="evidence" value="ECO:0007669"/>
    <property type="project" value="TreeGrafter"/>
</dbReference>
<organism evidence="2 3">
    <name type="scientific">Octodon degus</name>
    <name type="common">Degu</name>
    <name type="synonym">Sciurus degus</name>
    <dbReference type="NCBI Taxonomy" id="10160"/>
    <lineage>
        <taxon>Eukaryota</taxon>
        <taxon>Metazoa</taxon>
        <taxon>Chordata</taxon>
        <taxon>Craniata</taxon>
        <taxon>Vertebrata</taxon>
        <taxon>Euteleostomi</taxon>
        <taxon>Mammalia</taxon>
        <taxon>Eutheria</taxon>
        <taxon>Euarchontoglires</taxon>
        <taxon>Glires</taxon>
        <taxon>Rodentia</taxon>
        <taxon>Hystricomorpha</taxon>
        <taxon>Octodontidae</taxon>
        <taxon>Octodon</taxon>
    </lineage>
</organism>
<keyword evidence="2" id="KW-1185">Reference proteome</keyword>
<sequence>MATLFMCPLGKIGMAKVGVWPLSTEWWELKTMDDHVNMQLEYPSMIQIGRVLTRDQSVFSFSTDFEASFIRLLDKITNGSRIEINQTGTTLYFQPGLLYGGSVEHDCSVLRGIGYYLEGLLCLAPFMKHPLKIVLRGVTNDQVDPSVSIEVKA</sequence>
<evidence type="ECO:0000313" key="3">
    <source>
        <dbReference type="RefSeq" id="XP_023577705.1"/>
    </source>
</evidence>
<dbReference type="SUPFAM" id="SSF55205">
    <property type="entry name" value="EPT/RTPC-like"/>
    <property type="match status" value="1"/>
</dbReference>
<dbReference type="Pfam" id="PF01137">
    <property type="entry name" value="RTC"/>
    <property type="match status" value="1"/>
</dbReference>
<dbReference type="AlphaFoldDB" id="A0A6P6EZC4"/>
<feature type="domain" description="RNA 3'-terminal phosphate cyclase" evidence="1">
    <location>
        <begin position="64"/>
        <end position="148"/>
    </location>
</feature>